<proteinExistence type="predicted"/>
<organism evidence="1 2">
    <name type="scientific">Pseudoxanthomonas winnipegensis</name>
    <dbReference type="NCBI Taxonomy" id="2480810"/>
    <lineage>
        <taxon>Bacteria</taxon>
        <taxon>Pseudomonadati</taxon>
        <taxon>Pseudomonadota</taxon>
        <taxon>Gammaproteobacteria</taxon>
        <taxon>Lysobacterales</taxon>
        <taxon>Lysobacteraceae</taxon>
        <taxon>Pseudoxanthomonas</taxon>
    </lineage>
</organism>
<dbReference type="OrthoDB" id="5986825at2"/>
<evidence type="ECO:0000313" key="1">
    <source>
        <dbReference type="EMBL" id="TAA21952.1"/>
    </source>
</evidence>
<accession>A0A4Q8L611</accession>
<name>A0A4Q8L611_9GAMM</name>
<dbReference type="AlphaFoldDB" id="A0A4Q8L611"/>
<dbReference type="Proteomes" id="UP000292627">
    <property type="component" value="Unassembled WGS sequence"/>
</dbReference>
<dbReference type="RefSeq" id="WP_130552555.1">
    <property type="nucleotide sequence ID" value="NZ_SHMC01000007.1"/>
</dbReference>
<gene>
    <name evidence="1" type="ORF">EA660_16510</name>
</gene>
<sequence length="88" mass="9716">MSPSASHTYRLALRPTDEQTTSAELMRTAQRVLLALDARGVSIVHLRRPPLQDAQGLYVEAVASGPEDWYRDADDALLAEGLRSELQP</sequence>
<comment type="caution">
    <text evidence="1">The sequence shown here is derived from an EMBL/GenBank/DDBJ whole genome shotgun (WGS) entry which is preliminary data.</text>
</comment>
<reference evidence="1 2" key="1">
    <citation type="submission" date="2019-02" db="EMBL/GenBank/DDBJ databases">
        <title>WGS of Pseudoxanthomonas species novum from clinical isolates.</title>
        <authorList>
            <person name="Bernier A.-M."/>
            <person name="Bernard K."/>
            <person name="Vachon A."/>
        </authorList>
    </citation>
    <scope>NUCLEOTIDE SEQUENCE [LARGE SCALE GENOMIC DNA]</scope>
    <source>
        <strain evidence="1 2">NML171200</strain>
    </source>
</reference>
<evidence type="ECO:0000313" key="2">
    <source>
        <dbReference type="Proteomes" id="UP000292627"/>
    </source>
</evidence>
<dbReference type="EMBL" id="SHMC01000007">
    <property type="protein sequence ID" value="TAA21952.1"/>
    <property type="molecule type" value="Genomic_DNA"/>
</dbReference>
<protein>
    <submittedName>
        <fullName evidence="1">Uncharacterized protein</fullName>
    </submittedName>
</protein>